<keyword evidence="1" id="KW-0805">Transcription regulation</keyword>
<dbReference type="InterPro" id="IPR011711">
    <property type="entry name" value="GntR_C"/>
</dbReference>
<keyword evidence="3" id="KW-0804">Transcription</keyword>
<evidence type="ECO:0000313" key="6">
    <source>
        <dbReference type="Proteomes" id="UP001300261"/>
    </source>
</evidence>
<dbReference type="SUPFAM" id="SSF46785">
    <property type="entry name" value="Winged helix' DNA-binding domain"/>
    <property type="match status" value="1"/>
</dbReference>
<dbReference type="Proteomes" id="UP001300261">
    <property type="component" value="Unassembled WGS sequence"/>
</dbReference>
<feature type="domain" description="HTH gntR-type" evidence="4">
    <location>
        <begin position="19"/>
        <end position="86"/>
    </location>
</feature>
<evidence type="ECO:0000256" key="2">
    <source>
        <dbReference type="ARBA" id="ARBA00023125"/>
    </source>
</evidence>
<dbReference type="Pfam" id="PF00392">
    <property type="entry name" value="GntR"/>
    <property type="match status" value="1"/>
</dbReference>
<evidence type="ECO:0000313" key="5">
    <source>
        <dbReference type="EMBL" id="MCX2721089.1"/>
    </source>
</evidence>
<dbReference type="PANTHER" id="PTHR43537">
    <property type="entry name" value="TRANSCRIPTIONAL REGULATOR, GNTR FAMILY"/>
    <property type="match status" value="1"/>
</dbReference>
<dbReference type="SUPFAM" id="SSF48008">
    <property type="entry name" value="GntR ligand-binding domain-like"/>
    <property type="match status" value="1"/>
</dbReference>
<evidence type="ECO:0000259" key="4">
    <source>
        <dbReference type="PROSITE" id="PS50949"/>
    </source>
</evidence>
<evidence type="ECO:0000256" key="1">
    <source>
        <dbReference type="ARBA" id="ARBA00023015"/>
    </source>
</evidence>
<protein>
    <submittedName>
        <fullName evidence="5">GntR family transcriptional regulator</fullName>
    </submittedName>
</protein>
<dbReference type="Pfam" id="PF07729">
    <property type="entry name" value="FCD"/>
    <property type="match status" value="1"/>
</dbReference>
<dbReference type="SMART" id="SM00895">
    <property type="entry name" value="FCD"/>
    <property type="match status" value="1"/>
</dbReference>
<proteinExistence type="predicted"/>
<comment type="caution">
    <text evidence="5">The sequence shown here is derived from an EMBL/GenBank/DDBJ whole genome shotgun (WGS) entry which is preliminary data.</text>
</comment>
<keyword evidence="6" id="KW-1185">Reference proteome</keyword>
<dbReference type="PANTHER" id="PTHR43537:SF53">
    <property type="entry name" value="HTH-TYPE TRANSCRIPTIONAL REPRESSOR NANR"/>
    <property type="match status" value="1"/>
</dbReference>
<dbReference type="PROSITE" id="PS50949">
    <property type="entry name" value="HTH_GNTR"/>
    <property type="match status" value="1"/>
</dbReference>
<organism evidence="5 6">
    <name type="scientific">Roseibium salinum</name>
    <dbReference type="NCBI Taxonomy" id="1604349"/>
    <lineage>
        <taxon>Bacteria</taxon>
        <taxon>Pseudomonadati</taxon>
        <taxon>Pseudomonadota</taxon>
        <taxon>Alphaproteobacteria</taxon>
        <taxon>Hyphomicrobiales</taxon>
        <taxon>Stappiaceae</taxon>
        <taxon>Roseibium</taxon>
    </lineage>
</organism>
<dbReference type="RefSeq" id="WP_265960785.1">
    <property type="nucleotide sequence ID" value="NZ_JAPEVI010000001.1"/>
</dbReference>
<dbReference type="InterPro" id="IPR036388">
    <property type="entry name" value="WH-like_DNA-bd_sf"/>
</dbReference>
<dbReference type="InterPro" id="IPR008920">
    <property type="entry name" value="TF_FadR/GntR_C"/>
</dbReference>
<sequence length="240" mass="26505">MPPSTEPFTERAAAIAKIHPEEQLIVDRIYSAVMERRLAPRTKLSEAALCETFGVGRMRVRRALLLLGSQGIVDLQSNKGAYVSCPSADDAREVFEARLLVETGIVRKLASEISPPAVDVLSRHITLEDEARQRQARTDIIRLSGEFHVQLAKANGNTLLARVVRELVTRTSLIVGLFGTNRKITCPEDEHCQIVAAIVDGNADLAAQRIRHHLEHIENGLELDRSRRPDTDIARILGGG</sequence>
<gene>
    <name evidence="5" type="ORF">ON753_01505</name>
</gene>
<dbReference type="EMBL" id="JAPEVI010000001">
    <property type="protein sequence ID" value="MCX2721089.1"/>
    <property type="molecule type" value="Genomic_DNA"/>
</dbReference>
<name>A0ABT3QVY7_9HYPH</name>
<reference evidence="5 6" key="1">
    <citation type="journal article" date="2016" name="Int. J. Syst. Evol. Microbiol.">
        <title>Labrenzia salina sp. nov., isolated from the rhizosphere of the halophyte Arthrocnemum macrostachyum.</title>
        <authorList>
            <person name="Camacho M."/>
            <person name="Redondo-Gomez S."/>
            <person name="Rodriguez-Llorente I."/>
            <person name="Rohde M."/>
            <person name="Sproer C."/>
            <person name="Schumann P."/>
            <person name="Klenk H.P."/>
            <person name="Montero-Calasanz M.D.C."/>
        </authorList>
    </citation>
    <scope>NUCLEOTIDE SEQUENCE [LARGE SCALE GENOMIC DNA]</scope>
    <source>
        <strain evidence="5 6">DSM 29163</strain>
    </source>
</reference>
<dbReference type="InterPro" id="IPR036390">
    <property type="entry name" value="WH_DNA-bd_sf"/>
</dbReference>
<evidence type="ECO:0000256" key="3">
    <source>
        <dbReference type="ARBA" id="ARBA00023163"/>
    </source>
</evidence>
<dbReference type="SMART" id="SM00345">
    <property type="entry name" value="HTH_GNTR"/>
    <property type="match status" value="1"/>
</dbReference>
<dbReference type="Gene3D" id="1.10.10.10">
    <property type="entry name" value="Winged helix-like DNA-binding domain superfamily/Winged helix DNA-binding domain"/>
    <property type="match status" value="1"/>
</dbReference>
<accession>A0ABT3QVY7</accession>
<dbReference type="Gene3D" id="1.20.120.530">
    <property type="entry name" value="GntR ligand-binding domain-like"/>
    <property type="match status" value="1"/>
</dbReference>
<dbReference type="InterPro" id="IPR000524">
    <property type="entry name" value="Tscrpt_reg_HTH_GntR"/>
</dbReference>
<keyword evidence="2" id="KW-0238">DNA-binding</keyword>